<keyword evidence="7" id="KW-1185">Reference proteome</keyword>
<evidence type="ECO:0000256" key="4">
    <source>
        <dbReference type="ARBA" id="ARBA00023157"/>
    </source>
</evidence>
<feature type="domain" description="CFEM" evidence="5">
    <location>
        <begin position="36"/>
        <end position="149"/>
    </location>
</feature>
<evidence type="ECO:0000313" key="6">
    <source>
        <dbReference type="EMBL" id="KAJ3839188.1"/>
    </source>
</evidence>
<evidence type="ECO:0000256" key="3">
    <source>
        <dbReference type="ARBA" id="ARBA00022729"/>
    </source>
</evidence>
<reference evidence="6" key="1">
    <citation type="submission" date="2022-08" db="EMBL/GenBank/DDBJ databases">
        <authorList>
            <consortium name="DOE Joint Genome Institute"/>
            <person name="Min B."/>
            <person name="Riley R."/>
            <person name="Sierra-Patev S."/>
            <person name="Naranjo-Ortiz M."/>
            <person name="Looney B."/>
            <person name="Konkel Z."/>
            <person name="Slot J.C."/>
            <person name="Sakamoto Y."/>
            <person name="Steenwyk J.L."/>
            <person name="Rokas A."/>
            <person name="Carro J."/>
            <person name="Camarero S."/>
            <person name="Ferreira P."/>
            <person name="Molpeceres G."/>
            <person name="Ruiz-Duenas F.J."/>
            <person name="Serrano A."/>
            <person name="Henrissat B."/>
            <person name="Drula E."/>
            <person name="Hughes K.W."/>
            <person name="Mata J.L."/>
            <person name="Ishikawa N.K."/>
            <person name="Vargas-Isla R."/>
            <person name="Ushijima S."/>
            <person name="Smith C.A."/>
            <person name="Ahrendt S."/>
            <person name="Andreopoulos W."/>
            <person name="He G."/>
            <person name="Labutti K."/>
            <person name="Lipzen A."/>
            <person name="Ng V."/>
            <person name="Sandor L."/>
            <person name="Barry K."/>
            <person name="Martinez A.T."/>
            <person name="Xiao Y."/>
            <person name="Gibbons J.G."/>
            <person name="Terashima K."/>
            <person name="Hibbett D.S."/>
            <person name="Grigoriev I.V."/>
        </authorList>
    </citation>
    <scope>NUCLEOTIDE SEQUENCE</scope>
    <source>
        <strain evidence="6">TFB9207</strain>
    </source>
</reference>
<comment type="caution">
    <text evidence="6">The sequence shown here is derived from an EMBL/GenBank/DDBJ whole genome shotgun (WGS) entry which is preliminary data.</text>
</comment>
<gene>
    <name evidence="6" type="ORF">F5878DRAFT_617242</name>
</gene>
<dbReference type="Pfam" id="PF05730">
    <property type="entry name" value="CFEM"/>
    <property type="match status" value="1"/>
</dbReference>
<name>A0AA38PAQ0_9AGAR</name>
<evidence type="ECO:0000256" key="2">
    <source>
        <dbReference type="ARBA" id="ARBA00022525"/>
    </source>
</evidence>
<protein>
    <recommendedName>
        <fullName evidence="5">CFEM domain-containing protein</fullName>
    </recommendedName>
</protein>
<keyword evidence="2" id="KW-0964">Secreted</keyword>
<proteinExistence type="predicted"/>
<dbReference type="AlphaFoldDB" id="A0AA38PAQ0"/>
<evidence type="ECO:0000313" key="7">
    <source>
        <dbReference type="Proteomes" id="UP001163846"/>
    </source>
</evidence>
<sequence length="209" mass="21116">MSEIALELRLFHDAWLWPEYKRALSAGPLPTAAIMAPSTSWSTLLLTLAVIASPGLAQSNVTLPLCADSCAVVVAAEVGCNVNDYSCCTNSAFISNVESCVDIDCTTTEQQEASSYFDSACAASSSGASSGTLLSVSSGSSNTATATTAKTSAVAVSLTSEKASTSTTSSSSGSGISGFNGSPESLATPKDLMKVVVAIVMGVVAMSQL</sequence>
<comment type="subcellular location">
    <subcellularLocation>
        <location evidence="1">Secreted</location>
    </subcellularLocation>
</comment>
<evidence type="ECO:0000259" key="5">
    <source>
        <dbReference type="PROSITE" id="PS52012"/>
    </source>
</evidence>
<dbReference type="InterPro" id="IPR008427">
    <property type="entry name" value="Extracellular_membr_CFEM_dom"/>
</dbReference>
<dbReference type="Proteomes" id="UP001163846">
    <property type="component" value="Unassembled WGS sequence"/>
</dbReference>
<evidence type="ECO:0000256" key="1">
    <source>
        <dbReference type="ARBA" id="ARBA00004613"/>
    </source>
</evidence>
<keyword evidence="4" id="KW-1015">Disulfide bond</keyword>
<accession>A0AA38PAQ0</accession>
<keyword evidence="3" id="KW-0732">Signal</keyword>
<dbReference type="EMBL" id="MU806142">
    <property type="protein sequence ID" value="KAJ3839188.1"/>
    <property type="molecule type" value="Genomic_DNA"/>
</dbReference>
<dbReference type="PROSITE" id="PS52012">
    <property type="entry name" value="CFEM"/>
    <property type="match status" value="1"/>
</dbReference>
<organism evidence="6 7">
    <name type="scientific">Lentinula raphanica</name>
    <dbReference type="NCBI Taxonomy" id="153919"/>
    <lineage>
        <taxon>Eukaryota</taxon>
        <taxon>Fungi</taxon>
        <taxon>Dikarya</taxon>
        <taxon>Basidiomycota</taxon>
        <taxon>Agaricomycotina</taxon>
        <taxon>Agaricomycetes</taxon>
        <taxon>Agaricomycetidae</taxon>
        <taxon>Agaricales</taxon>
        <taxon>Marasmiineae</taxon>
        <taxon>Omphalotaceae</taxon>
        <taxon>Lentinula</taxon>
    </lineage>
</organism>
<dbReference type="GO" id="GO:0005576">
    <property type="term" value="C:extracellular region"/>
    <property type="evidence" value="ECO:0007669"/>
    <property type="project" value="UniProtKB-SubCell"/>
</dbReference>